<dbReference type="RefSeq" id="WP_316433058.1">
    <property type="nucleotide sequence ID" value="NZ_CP053586.1"/>
</dbReference>
<gene>
    <name evidence="1" type="ORF">HJG54_01995</name>
</gene>
<sequence length="63" mass="7039">MSGFSVVIQPAIEDLMKFAPESLANDQNADIFCSKFMQHNYRKVASSYKLFAKIAFSFGAITL</sequence>
<evidence type="ECO:0000313" key="1">
    <source>
        <dbReference type="EMBL" id="WNZ21758.1"/>
    </source>
</evidence>
<reference evidence="1" key="1">
    <citation type="submission" date="2020-05" db="EMBL/GenBank/DDBJ databases">
        <authorList>
            <person name="Zhu T."/>
            <person name="Keshari N."/>
            <person name="Lu X."/>
        </authorList>
    </citation>
    <scope>NUCLEOTIDE SEQUENCE</scope>
    <source>
        <strain evidence="1">NK1-12</strain>
    </source>
</reference>
<organism evidence="1">
    <name type="scientific">Leptolyngbya sp. NK1-12</name>
    <dbReference type="NCBI Taxonomy" id="2547451"/>
    <lineage>
        <taxon>Bacteria</taxon>
        <taxon>Bacillati</taxon>
        <taxon>Cyanobacteriota</taxon>
        <taxon>Cyanophyceae</taxon>
        <taxon>Leptolyngbyales</taxon>
        <taxon>Leptolyngbyaceae</taxon>
        <taxon>Leptolyngbya group</taxon>
        <taxon>Leptolyngbya</taxon>
    </lineage>
</organism>
<proteinExistence type="predicted"/>
<dbReference type="EMBL" id="CP053586">
    <property type="protein sequence ID" value="WNZ21758.1"/>
    <property type="molecule type" value="Genomic_DNA"/>
</dbReference>
<name>A0AA96WAV6_9CYAN</name>
<protein>
    <submittedName>
        <fullName evidence="1">Uncharacterized protein</fullName>
    </submittedName>
</protein>
<dbReference type="AlphaFoldDB" id="A0AA96WAV6"/>
<accession>A0AA96WAV6</accession>